<evidence type="ECO:0000313" key="3">
    <source>
        <dbReference type="Proteomes" id="UP000830198"/>
    </source>
</evidence>
<sequence>MNIIINDIEKILRQKLEIERQSKELESKLHQLGEKLAEHLCPFQVNQLVHIGNRQGRVTEIRHLCFQDVFVDFFVYKDILNASSFETNNSHHFQVFKINEREFAFTWEISGNKIKKNGKIGKRFFKNVNPTTYHIMQDMRLLSKLHKFIRHNV</sequence>
<keyword evidence="1" id="KW-0175">Coiled coil</keyword>
<accession>A0ABY4I8P6</accession>
<proteinExistence type="predicted"/>
<protein>
    <submittedName>
        <fullName evidence="2">Uncharacterized protein</fullName>
    </submittedName>
</protein>
<dbReference type="EMBL" id="CP095855">
    <property type="protein sequence ID" value="UPK72455.1"/>
    <property type="molecule type" value="Genomic_DNA"/>
</dbReference>
<keyword evidence="3" id="KW-1185">Reference proteome</keyword>
<evidence type="ECO:0000313" key="2">
    <source>
        <dbReference type="EMBL" id="UPK72455.1"/>
    </source>
</evidence>
<dbReference type="RefSeq" id="WP_247814645.1">
    <property type="nucleotide sequence ID" value="NZ_CP095855.1"/>
</dbReference>
<reference evidence="2 3" key="1">
    <citation type="submission" date="2022-04" db="EMBL/GenBank/DDBJ databases">
        <title>The arsenic-methylating capacity of Chitinophaga filiformis YT5 during chitin decomposition.</title>
        <authorList>
            <person name="Chen G."/>
            <person name="Liang Y."/>
        </authorList>
    </citation>
    <scope>NUCLEOTIDE SEQUENCE [LARGE SCALE GENOMIC DNA]</scope>
    <source>
        <strain evidence="2 3">YT5</strain>
    </source>
</reference>
<gene>
    <name evidence="2" type="ORF">MYF79_14275</name>
</gene>
<name>A0ABY4I8P6_CHIFI</name>
<dbReference type="Proteomes" id="UP000830198">
    <property type="component" value="Chromosome"/>
</dbReference>
<evidence type="ECO:0000256" key="1">
    <source>
        <dbReference type="SAM" id="Coils"/>
    </source>
</evidence>
<organism evidence="2 3">
    <name type="scientific">Chitinophaga filiformis</name>
    <name type="common">Myxococcus filiformis</name>
    <name type="synonym">Flexibacter filiformis</name>
    <dbReference type="NCBI Taxonomy" id="104663"/>
    <lineage>
        <taxon>Bacteria</taxon>
        <taxon>Pseudomonadati</taxon>
        <taxon>Bacteroidota</taxon>
        <taxon>Chitinophagia</taxon>
        <taxon>Chitinophagales</taxon>
        <taxon>Chitinophagaceae</taxon>
        <taxon>Chitinophaga</taxon>
    </lineage>
</organism>
<feature type="coiled-coil region" evidence="1">
    <location>
        <begin position="8"/>
        <end position="35"/>
    </location>
</feature>